<name>A0ABS3W601_9BACL</name>
<reference evidence="1 2" key="1">
    <citation type="submission" date="2021-03" db="EMBL/GenBank/DDBJ databases">
        <title>Paenibacillus artemisicola MWE-103 whole genome sequence.</title>
        <authorList>
            <person name="Ham Y.J."/>
        </authorList>
    </citation>
    <scope>NUCLEOTIDE SEQUENCE [LARGE SCALE GENOMIC DNA]</scope>
    <source>
        <strain evidence="1 2">MWE-103</strain>
    </source>
</reference>
<evidence type="ECO:0000313" key="1">
    <source>
        <dbReference type="EMBL" id="MBO7743718.1"/>
    </source>
</evidence>
<organism evidence="1 2">
    <name type="scientific">Paenibacillus artemisiicola</name>
    <dbReference type="NCBI Taxonomy" id="1172618"/>
    <lineage>
        <taxon>Bacteria</taxon>
        <taxon>Bacillati</taxon>
        <taxon>Bacillota</taxon>
        <taxon>Bacilli</taxon>
        <taxon>Bacillales</taxon>
        <taxon>Paenibacillaceae</taxon>
        <taxon>Paenibacillus</taxon>
    </lineage>
</organism>
<keyword evidence="2" id="KW-1185">Reference proteome</keyword>
<sequence>MSKYIFFRKRADIEIAEIKRIEAYKVEEIGGIHFYLGKGPHEDEYQFIMKDGRVIKSYAHCYHSNGLTLGRYLNNEKRIKLIEKTTYKFLNS</sequence>
<proteinExistence type="predicted"/>
<evidence type="ECO:0000313" key="2">
    <source>
        <dbReference type="Proteomes" id="UP000670947"/>
    </source>
</evidence>
<gene>
    <name evidence="1" type="ORF">I8J29_05885</name>
</gene>
<protein>
    <submittedName>
        <fullName evidence="1">Uncharacterized protein</fullName>
    </submittedName>
</protein>
<dbReference type="Proteomes" id="UP000670947">
    <property type="component" value="Unassembled WGS sequence"/>
</dbReference>
<dbReference type="RefSeq" id="WP_208846720.1">
    <property type="nucleotide sequence ID" value="NZ_JAGGDJ010000002.1"/>
</dbReference>
<accession>A0ABS3W601</accession>
<comment type="caution">
    <text evidence="1">The sequence shown here is derived from an EMBL/GenBank/DDBJ whole genome shotgun (WGS) entry which is preliminary data.</text>
</comment>
<dbReference type="EMBL" id="JAGGDJ010000002">
    <property type="protein sequence ID" value="MBO7743718.1"/>
    <property type="molecule type" value="Genomic_DNA"/>
</dbReference>